<dbReference type="EMBL" id="CP016181">
    <property type="protein sequence ID" value="AWY01261.1"/>
    <property type="molecule type" value="Genomic_DNA"/>
</dbReference>
<dbReference type="AlphaFoldDB" id="A0A2Z4PUP7"/>
<protein>
    <submittedName>
        <fullName evidence="2">Uncharacterized protein</fullName>
    </submittedName>
</protein>
<keyword evidence="1" id="KW-1133">Transmembrane helix</keyword>
<sequence>MINFKQNLRFTYITRGIAAALLITQVTACGTLLYPERRGQTNGQIDIGVVALDAIGLLFFFVPGVVAFGVDFITGAIYLPGGGMASLTEDELNSIKNGPDSIDVEKFKTVMAQRSDIQLPKDTYSDQLSVMAMSSTQSLKTAMGLSTERVASAQGY</sequence>
<evidence type="ECO:0000313" key="2">
    <source>
        <dbReference type="EMBL" id="AWY01261.1"/>
    </source>
</evidence>
<feature type="transmembrane region" description="Helical" evidence="1">
    <location>
        <begin position="12"/>
        <end position="34"/>
    </location>
</feature>
<proteinExistence type="predicted"/>
<name>A0A2Z4PUP7_9GAMM</name>
<organism evidence="2 3">
    <name type="scientific">Marinomonas primoryensis</name>
    <dbReference type="NCBI Taxonomy" id="178399"/>
    <lineage>
        <taxon>Bacteria</taxon>
        <taxon>Pseudomonadati</taxon>
        <taxon>Pseudomonadota</taxon>
        <taxon>Gammaproteobacteria</taxon>
        <taxon>Oceanospirillales</taxon>
        <taxon>Oceanospirillaceae</taxon>
        <taxon>Marinomonas</taxon>
    </lineage>
</organism>
<gene>
    <name evidence="2" type="ORF">A8139_15835</name>
</gene>
<evidence type="ECO:0000256" key="1">
    <source>
        <dbReference type="SAM" id="Phobius"/>
    </source>
</evidence>
<dbReference type="Proteomes" id="UP000249898">
    <property type="component" value="Chromosome"/>
</dbReference>
<keyword evidence="1" id="KW-0812">Transmembrane</keyword>
<feature type="transmembrane region" description="Helical" evidence="1">
    <location>
        <begin position="54"/>
        <end position="79"/>
    </location>
</feature>
<dbReference type="RefSeq" id="WP_204359618.1">
    <property type="nucleotide sequence ID" value="NZ_CP016181.1"/>
</dbReference>
<accession>A0A2Z4PUP7</accession>
<evidence type="ECO:0000313" key="3">
    <source>
        <dbReference type="Proteomes" id="UP000249898"/>
    </source>
</evidence>
<reference evidence="2 3" key="1">
    <citation type="submission" date="2016-06" db="EMBL/GenBank/DDBJ databases">
        <title>The sequenced genome of the ice-adhering bacterium Marinomonas primoryensis, from Antarctica.</title>
        <authorList>
            <person name="Graham L."/>
            <person name="Vance T.D.R."/>
            <person name="Davies P.L."/>
        </authorList>
    </citation>
    <scope>NUCLEOTIDE SEQUENCE [LARGE SCALE GENOMIC DNA]</scope>
    <source>
        <strain evidence="2 3">AceL</strain>
    </source>
</reference>
<keyword evidence="1" id="KW-0472">Membrane</keyword>